<evidence type="ECO:0000259" key="3">
    <source>
        <dbReference type="Pfam" id="PF19305"/>
    </source>
</evidence>
<dbReference type="InterPro" id="IPR045336">
    <property type="entry name" value="MmgE_PrpD_N"/>
</dbReference>
<dbReference type="Gene3D" id="1.10.4100.10">
    <property type="entry name" value="2-methylcitrate dehydratase PrpD"/>
    <property type="match status" value="2"/>
</dbReference>
<feature type="domain" description="MmgE/PrpD C-terminal" evidence="3">
    <location>
        <begin position="252"/>
        <end position="296"/>
    </location>
</feature>
<proteinExistence type="inferred from homology"/>
<dbReference type="Proteomes" id="UP000250140">
    <property type="component" value="Unassembled WGS sequence"/>
</dbReference>
<evidence type="ECO:0000256" key="1">
    <source>
        <dbReference type="ARBA" id="ARBA00006174"/>
    </source>
</evidence>
<accession>A0A8E2JY30</accession>
<dbReference type="SUPFAM" id="SSF103378">
    <property type="entry name" value="2-methylcitrate dehydratase PrpD"/>
    <property type="match status" value="1"/>
</dbReference>
<dbReference type="InterPro" id="IPR042188">
    <property type="entry name" value="MmgE/PrpD_sf_2"/>
</dbReference>
<keyword evidence="5" id="KW-1185">Reference proteome</keyword>
<feature type="domain" description="MmgE/PrpD N-terminal" evidence="2">
    <location>
        <begin position="15"/>
        <end position="158"/>
    </location>
</feature>
<dbReference type="InterPro" id="IPR042183">
    <property type="entry name" value="MmgE/PrpD_sf_1"/>
</dbReference>
<protein>
    <submittedName>
        <fullName evidence="4">2-methylcitrate dehydratase PrpD</fullName>
    </submittedName>
</protein>
<sequence length="420" mass="46460">MSSGDTGGRFESPTERLALWATGLNYNDLSESEVERTKELFVDWLACTLAGRENPAIKAIGSFVRQTGPLTGKSEMIDHQDGTSPALAALVNGASSHVVEQDDLHNSSMSHAATVIFPSALAVVQAIEVDGREFIAACVVGYEVMCRTSEYLGKTHYEQTISALGTAGTQASGLWQFLLDATHSKQVHTAEACFDGIFAAYTAQAGLLGPHDILEGKRGMGAMLDFAGINPSAIDRELGVKYSVLESSFKWHASCRHTHPSVDALLKLMQRNKISFEDIRSVKCRTYQAAIDLLSLSERVKYGQAMITDFTEDALNDTSLRTFQKFPKMEYDPEIDAAFPKKWQGIVEVTTNQEDHFQEMVLVVKGDPGWTLTRKEIETKVKSLAGYENINAIGHVKENIRRAWRLEDERNLKDLFPCET</sequence>
<dbReference type="InterPro" id="IPR045337">
    <property type="entry name" value="MmgE_PrpD_C"/>
</dbReference>
<name>A0A8E2JY30_9PEZI</name>
<reference evidence="4 5" key="1">
    <citation type="journal article" date="2016" name="Nat. Commun.">
        <title>Ectomycorrhizal ecology is imprinted in the genome of the dominant symbiotic fungus Cenococcum geophilum.</title>
        <authorList>
            <consortium name="DOE Joint Genome Institute"/>
            <person name="Peter M."/>
            <person name="Kohler A."/>
            <person name="Ohm R.A."/>
            <person name="Kuo A."/>
            <person name="Krutzmann J."/>
            <person name="Morin E."/>
            <person name="Arend M."/>
            <person name="Barry K.W."/>
            <person name="Binder M."/>
            <person name="Choi C."/>
            <person name="Clum A."/>
            <person name="Copeland A."/>
            <person name="Grisel N."/>
            <person name="Haridas S."/>
            <person name="Kipfer T."/>
            <person name="LaButti K."/>
            <person name="Lindquist E."/>
            <person name="Lipzen A."/>
            <person name="Maire R."/>
            <person name="Meier B."/>
            <person name="Mihaltcheva S."/>
            <person name="Molinier V."/>
            <person name="Murat C."/>
            <person name="Poggeler S."/>
            <person name="Quandt C.A."/>
            <person name="Sperisen C."/>
            <person name="Tritt A."/>
            <person name="Tisserant E."/>
            <person name="Crous P.W."/>
            <person name="Henrissat B."/>
            <person name="Nehls U."/>
            <person name="Egli S."/>
            <person name="Spatafora J.W."/>
            <person name="Grigoriev I.V."/>
            <person name="Martin F.M."/>
        </authorList>
    </citation>
    <scope>NUCLEOTIDE SEQUENCE [LARGE SCALE GENOMIC DNA]</scope>
    <source>
        <strain evidence="4 5">CBS 207.34</strain>
    </source>
</reference>
<comment type="similarity">
    <text evidence="1">Belongs to the PrpD family.</text>
</comment>
<dbReference type="OrthoDB" id="10267976at2759"/>
<evidence type="ECO:0000259" key="2">
    <source>
        <dbReference type="Pfam" id="PF03972"/>
    </source>
</evidence>
<dbReference type="InterPro" id="IPR036148">
    <property type="entry name" value="MmgE/PrpD_sf"/>
</dbReference>
<organism evidence="4 5">
    <name type="scientific">Glonium stellatum</name>
    <dbReference type="NCBI Taxonomy" id="574774"/>
    <lineage>
        <taxon>Eukaryota</taxon>
        <taxon>Fungi</taxon>
        <taxon>Dikarya</taxon>
        <taxon>Ascomycota</taxon>
        <taxon>Pezizomycotina</taxon>
        <taxon>Dothideomycetes</taxon>
        <taxon>Pleosporomycetidae</taxon>
        <taxon>Gloniales</taxon>
        <taxon>Gloniaceae</taxon>
        <taxon>Glonium</taxon>
    </lineage>
</organism>
<evidence type="ECO:0000313" key="5">
    <source>
        <dbReference type="Proteomes" id="UP000250140"/>
    </source>
</evidence>
<dbReference type="InterPro" id="IPR005656">
    <property type="entry name" value="MmgE_PrpD"/>
</dbReference>
<dbReference type="EMBL" id="KV748645">
    <property type="protein sequence ID" value="OCL13949.1"/>
    <property type="molecule type" value="Genomic_DNA"/>
</dbReference>
<dbReference type="PANTHER" id="PTHR16943:SF8">
    <property type="entry name" value="2-METHYLCITRATE DEHYDRATASE"/>
    <property type="match status" value="1"/>
</dbReference>
<dbReference type="AlphaFoldDB" id="A0A8E2JY30"/>
<dbReference type="Pfam" id="PF03972">
    <property type="entry name" value="MmgE_PrpD_N"/>
    <property type="match status" value="1"/>
</dbReference>
<dbReference type="Pfam" id="PF19305">
    <property type="entry name" value="MmgE_PrpD_C"/>
    <property type="match status" value="2"/>
</dbReference>
<dbReference type="PANTHER" id="PTHR16943">
    <property type="entry name" value="2-METHYLCITRATE DEHYDRATASE-RELATED"/>
    <property type="match status" value="1"/>
</dbReference>
<feature type="domain" description="MmgE/PrpD C-terminal" evidence="3">
    <location>
        <begin position="302"/>
        <end position="386"/>
    </location>
</feature>
<gene>
    <name evidence="4" type="ORF">AOQ84DRAFT_371719</name>
</gene>
<dbReference type="Gene3D" id="3.30.1330.120">
    <property type="entry name" value="2-methylcitrate dehydratase PrpD"/>
    <property type="match status" value="1"/>
</dbReference>
<evidence type="ECO:0000313" key="4">
    <source>
        <dbReference type="EMBL" id="OCL13949.1"/>
    </source>
</evidence>
<dbReference type="GO" id="GO:0016829">
    <property type="term" value="F:lyase activity"/>
    <property type="evidence" value="ECO:0007669"/>
    <property type="project" value="InterPro"/>
</dbReference>